<evidence type="ECO:0000313" key="2">
    <source>
        <dbReference type="EMBL" id="KNZ56693.1"/>
    </source>
</evidence>
<evidence type="ECO:0000313" key="3">
    <source>
        <dbReference type="Proteomes" id="UP000037035"/>
    </source>
</evidence>
<name>A0A0L6V7F4_9BASI</name>
<accession>A0A0L6V7F4</accession>
<comment type="caution">
    <text evidence="2">The sequence shown here is derived from an EMBL/GenBank/DDBJ whole genome shotgun (WGS) entry which is preliminary data.</text>
</comment>
<gene>
    <name evidence="2" type="ORF">VP01_2340g1</name>
</gene>
<dbReference type="STRING" id="27349.A0A0L6V7F4"/>
<dbReference type="EMBL" id="LAVV01007215">
    <property type="protein sequence ID" value="KNZ56693.1"/>
    <property type="molecule type" value="Genomic_DNA"/>
</dbReference>
<reference evidence="2 3" key="1">
    <citation type="submission" date="2015-08" db="EMBL/GenBank/DDBJ databases">
        <title>Next Generation Sequencing and Analysis of the Genome of Puccinia sorghi L Schw, the Causal Agent of Maize Common Rust.</title>
        <authorList>
            <person name="Rochi L."/>
            <person name="Burguener G."/>
            <person name="Darino M."/>
            <person name="Turjanski A."/>
            <person name="Kreff E."/>
            <person name="Dieguez M.J."/>
            <person name="Sacco F."/>
        </authorList>
    </citation>
    <scope>NUCLEOTIDE SEQUENCE [LARGE SCALE GENOMIC DNA]</scope>
    <source>
        <strain evidence="2 3">RO10H11247</strain>
    </source>
</reference>
<dbReference type="VEuPathDB" id="FungiDB:VP01_2340g1"/>
<sequence length="211" mass="23083">MEFLMVVRVAQRPSLRACRSALNTKSQQFILSKTNQFPLLANLIGTWLINDLSTSHLLFRKSRQNPTGNLQPPSPRAKQVAKEDLLEREKFVKLANEACRVREQTASQSSSQSAPAASAKAVPTTFDEDAVLPMPMDVTGIAKSLALVSASTDKPNAPTSQPSGKKDAEMHDGTNFGNQQGQDVTNSESIRNFFLLLNNCHFMTPTILGVL</sequence>
<feature type="compositionally biased region" description="Polar residues" evidence="1">
    <location>
        <begin position="150"/>
        <end position="163"/>
    </location>
</feature>
<organism evidence="2 3">
    <name type="scientific">Puccinia sorghi</name>
    <dbReference type="NCBI Taxonomy" id="27349"/>
    <lineage>
        <taxon>Eukaryota</taxon>
        <taxon>Fungi</taxon>
        <taxon>Dikarya</taxon>
        <taxon>Basidiomycota</taxon>
        <taxon>Pucciniomycotina</taxon>
        <taxon>Pucciniomycetes</taxon>
        <taxon>Pucciniales</taxon>
        <taxon>Pucciniaceae</taxon>
        <taxon>Puccinia</taxon>
    </lineage>
</organism>
<evidence type="ECO:0000256" key="1">
    <source>
        <dbReference type="SAM" id="MobiDB-lite"/>
    </source>
</evidence>
<keyword evidence="3" id="KW-1185">Reference proteome</keyword>
<dbReference type="Proteomes" id="UP000037035">
    <property type="component" value="Unassembled WGS sequence"/>
</dbReference>
<proteinExistence type="predicted"/>
<protein>
    <submittedName>
        <fullName evidence="2">Uncharacterized protein</fullName>
    </submittedName>
</protein>
<feature type="region of interest" description="Disordered" evidence="1">
    <location>
        <begin position="150"/>
        <end position="183"/>
    </location>
</feature>
<dbReference type="AlphaFoldDB" id="A0A0L6V7F4"/>